<dbReference type="AlphaFoldDB" id="A0A139SW97"/>
<dbReference type="InterPro" id="IPR035225">
    <property type="entry name" value="DUF5338"/>
</dbReference>
<dbReference type="RefSeq" id="WP_068388749.1">
    <property type="nucleotide sequence ID" value="NZ_LSZO01000103.1"/>
</dbReference>
<dbReference type="EMBL" id="LSZO01000103">
    <property type="protein sequence ID" value="KXU38681.1"/>
    <property type="molecule type" value="Genomic_DNA"/>
</dbReference>
<evidence type="ECO:0000313" key="1">
    <source>
        <dbReference type="EMBL" id="KXU38681.1"/>
    </source>
</evidence>
<comment type="caution">
    <text evidence="1">The sequence shown here is derived from an EMBL/GenBank/DDBJ whole genome shotgun (WGS) entry which is preliminary data.</text>
</comment>
<evidence type="ECO:0000313" key="2">
    <source>
        <dbReference type="Proteomes" id="UP000072660"/>
    </source>
</evidence>
<sequence length="131" mass="15022">MAKRLSEKIAMQMKADARKVSGHSRAIFLSLRDEIEEAVSDGWTLKAIWATLYKEGIVEFKYGMFRRYAQQILKKSGVSPNGKILKETSAIKNDEHSTAWRKKKEKAAKLNSPRVENFEYNLSSENVKDLI</sequence>
<evidence type="ECO:0008006" key="3">
    <source>
        <dbReference type="Google" id="ProtNLM"/>
    </source>
</evidence>
<dbReference type="OrthoDB" id="6898855at2"/>
<proteinExistence type="predicted"/>
<name>A0A139SW97_9GAMM</name>
<organism evidence="1 2">
    <name type="scientific">Ventosimonas gracilis</name>
    <dbReference type="NCBI Taxonomy" id="1680762"/>
    <lineage>
        <taxon>Bacteria</taxon>
        <taxon>Pseudomonadati</taxon>
        <taxon>Pseudomonadota</taxon>
        <taxon>Gammaproteobacteria</taxon>
        <taxon>Pseudomonadales</taxon>
        <taxon>Ventosimonadaceae</taxon>
        <taxon>Ventosimonas</taxon>
    </lineage>
</organism>
<keyword evidence="2" id="KW-1185">Reference proteome</keyword>
<reference evidence="1 2" key="1">
    <citation type="submission" date="2016-02" db="EMBL/GenBank/DDBJ databases">
        <authorList>
            <person name="Wen L."/>
            <person name="He K."/>
            <person name="Yang H."/>
        </authorList>
    </citation>
    <scope>NUCLEOTIDE SEQUENCE [LARGE SCALE GENOMIC DNA]</scope>
    <source>
        <strain evidence="1 2">CV58</strain>
    </source>
</reference>
<accession>A0A139SW97</accession>
<dbReference type="Proteomes" id="UP000072660">
    <property type="component" value="Unassembled WGS sequence"/>
</dbReference>
<gene>
    <name evidence="1" type="ORF">AXE65_12445</name>
</gene>
<dbReference type="Pfam" id="PF17273">
    <property type="entry name" value="DUF5338"/>
    <property type="match status" value="1"/>
</dbReference>
<protein>
    <recommendedName>
        <fullName evidence="3">Conjugal transfer protein TraK</fullName>
    </recommendedName>
</protein>